<dbReference type="PANTHER" id="PTHR46901:SF2">
    <property type="entry name" value="GH04942P"/>
    <property type="match status" value="1"/>
</dbReference>
<dbReference type="PROSITE" id="PS00022">
    <property type="entry name" value="EGF_1"/>
    <property type="match status" value="1"/>
</dbReference>
<dbReference type="PANTHER" id="PTHR46901">
    <property type="entry name" value="GH04942P"/>
    <property type="match status" value="1"/>
</dbReference>
<evidence type="ECO:0000259" key="5">
    <source>
        <dbReference type="PROSITE" id="PS50026"/>
    </source>
</evidence>
<dbReference type="Proteomes" id="UP000887566">
    <property type="component" value="Unplaced"/>
</dbReference>
<dbReference type="SUPFAM" id="SSF57567">
    <property type="entry name" value="Serine protease inhibitors"/>
    <property type="match status" value="3"/>
</dbReference>
<evidence type="ECO:0000313" key="8">
    <source>
        <dbReference type="WBParaSite" id="PSAMB.scaffold403size52821.g5462.t1"/>
    </source>
</evidence>
<feature type="chain" id="PRO_5037411131" evidence="4">
    <location>
        <begin position="26"/>
        <end position="923"/>
    </location>
</feature>
<feature type="compositionally biased region" description="Low complexity" evidence="3">
    <location>
        <begin position="306"/>
        <end position="331"/>
    </location>
</feature>
<evidence type="ECO:0000256" key="2">
    <source>
        <dbReference type="PROSITE-ProRule" id="PRU00076"/>
    </source>
</evidence>
<dbReference type="CDD" id="cd09631">
    <property type="entry name" value="DOMON_DOH"/>
    <property type="match status" value="1"/>
</dbReference>
<dbReference type="Gene3D" id="2.60.120.260">
    <property type="entry name" value="Galactose-binding domain-like"/>
    <property type="match status" value="1"/>
</dbReference>
<evidence type="ECO:0000313" key="7">
    <source>
        <dbReference type="Proteomes" id="UP000887566"/>
    </source>
</evidence>
<dbReference type="Gene3D" id="2.10.25.10">
    <property type="entry name" value="Laminin"/>
    <property type="match status" value="3"/>
</dbReference>
<dbReference type="GO" id="GO:0004867">
    <property type="term" value="F:serine-type endopeptidase inhibitor activity"/>
    <property type="evidence" value="ECO:0007669"/>
    <property type="project" value="UniProtKB-KW"/>
</dbReference>
<comment type="caution">
    <text evidence="2">Lacks conserved residue(s) required for the propagation of feature annotation.</text>
</comment>
<feature type="disulfide bond" evidence="2">
    <location>
        <begin position="221"/>
        <end position="230"/>
    </location>
</feature>
<dbReference type="CDD" id="cd19941">
    <property type="entry name" value="TIL"/>
    <property type="match status" value="3"/>
</dbReference>
<dbReference type="PROSITE" id="PS50836">
    <property type="entry name" value="DOMON"/>
    <property type="match status" value="1"/>
</dbReference>
<keyword evidence="1" id="KW-0646">Protease inhibitor</keyword>
<dbReference type="InterPro" id="IPR036084">
    <property type="entry name" value="Ser_inhib-like_sf"/>
</dbReference>
<reference evidence="8" key="1">
    <citation type="submission" date="2022-11" db="UniProtKB">
        <authorList>
            <consortium name="WormBaseParasite"/>
        </authorList>
    </citation>
    <scope>IDENTIFICATION</scope>
</reference>
<dbReference type="Pfam" id="PF03351">
    <property type="entry name" value="DOMON"/>
    <property type="match status" value="1"/>
</dbReference>
<keyword evidence="4" id="KW-0732">Signal</keyword>
<dbReference type="PROSITE" id="PS01186">
    <property type="entry name" value="EGF_2"/>
    <property type="match status" value="1"/>
</dbReference>
<dbReference type="InterPro" id="IPR005018">
    <property type="entry name" value="DOMON_domain"/>
</dbReference>
<name>A0A914WJF5_9BILA</name>
<dbReference type="InterPro" id="IPR000742">
    <property type="entry name" value="EGF"/>
</dbReference>
<dbReference type="SMART" id="SM00664">
    <property type="entry name" value="DoH"/>
    <property type="match status" value="1"/>
</dbReference>
<protein>
    <submittedName>
        <fullName evidence="8">DOMON domain-containing protein</fullName>
    </submittedName>
</protein>
<evidence type="ECO:0000259" key="6">
    <source>
        <dbReference type="PROSITE" id="PS50836"/>
    </source>
</evidence>
<proteinExistence type="predicted"/>
<evidence type="ECO:0000256" key="4">
    <source>
        <dbReference type="SAM" id="SignalP"/>
    </source>
</evidence>
<evidence type="ECO:0000256" key="3">
    <source>
        <dbReference type="SAM" id="MobiDB-lite"/>
    </source>
</evidence>
<dbReference type="PROSITE" id="PS50026">
    <property type="entry name" value="EGF_3"/>
    <property type="match status" value="1"/>
</dbReference>
<dbReference type="SUPFAM" id="SSF49344">
    <property type="entry name" value="CBD9-like"/>
    <property type="match status" value="1"/>
</dbReference>
<keyword evidence="1" id="KW-0722">Serine protease inhibitor</keyword>
<feature type="domain" description="DOMON" evidence="6">
    <location>
        <begin position="757"/>
        <end position="878"/>
    </location>
</feature>
<feature type="region of interest" description="Disordered" evidence="3">
    <location>
        <begin position="660"/>
        <end position="708"/>
    </location>
</feature>
<dbReference type="AlphaFoldDB" id="A0A914WJF5"/>
<dbReference type="InterPro" id="IPR045266">
    <property type="entry name" value="DOH_DOMON"/>
</dbReference>
<keyword evidence="7" id="KW-1185">Reference proteome</keyword>
<feature type="region of interest" description="Disordered" evidence="3">
    <location>
        <begin position="301"/>
        <end position="360"/>
    </location>
</feature>
<organism evidence="7 8">
    <name type="scientific">Plectus sambesii</name>
    <dbReference type="NCBI Taxonomy" id="2011161"/>
    <lineage>
        <taxon>Eukaryota</taxon>
        <taxon>Metazoa</taxon>
        <taxon>Ecdysozoa</taxon>
        <taxon>Nematoda</taxon>
        <taxon>Chromadorea</taxon>
        <taxon>Plectida</taxon>
        <taxon>Plectina</taxon>
        <taxon>Plectoidea</taxon>
        <taxon>Plectidae</taxon>
        <taxon>Plectus</taxon>
    </lineage>
</organism>
<dbReference type="Pfam" id="PF01826">
    <property type="entry name" value="TIL"/>
    <property type="match status" value="3"/>
</dbReference>
<feature type="signal peptide" evidence="4">
    <location>
        <begin position="1"/>
        <end position="25"/>
    </location>
</feature>
<accession>A0A914WJF5</accession>
<feature type="compositionally biased region" description="Polar residues" evidence="3">
    <location>
        <begin position="682"/>
        <end position="698"/>
    </location>
</feature>
<feature type="domain" description="EGF-like" evidence="5">
    <location>
        <begin position="190"/>
        <end position="231"/>
    </location>
</feature>
<keyword evidence="2" id="KW-0245">EGF-like domain</keyword>
<dbReference type="WBParaSite" id="PSAMB.scaffold403size52821.g5462.t1">
    <property type="protein sequence ID" value="PSAMB.scaffold403size52821.g5462.t1"/>
    <property type="gene ID" value="PSAMB.scaffold403size52821.g5462"/>
</dbReference>
<dbReference type="InterPro" id="IPR002919">
    <property type="entry name" value="TIL_dom"/>
</dbReference>
<sequence length="923" mass="98344">MCRYGTALGSLLLLLPVLLLHVAYGHVRLTFPPARYPALDFLDSARTPPPCGVPKPAIDKGIRTSIASGSTFNITWFTAFPHHGGYRIEVLNDKEEPITVLTSTDAQFVSENDTTQDSQTVTLPEDLECSNCAIRLLRQATEWGADYQLFSCADVNIVKTPGPDTCLGHGMRKNGTCECDRLYSGLACQNADECWADHDCGVNGKCQEVSSSEYPQRRCYCKSGFYGEGCLKRSDARVKASEFDESLYQLREVGEDKNRIYWRIVDDEIEVVLKFPGQSWVALGWKPQTQDKTCASIGQYSPAEVTGTPEPAAEPGAGGATAEPEPTAEGSPHPEPGAEPEPSAGTNATSSDLPSLPQRPIVTVPVGVGNVTEIACTGANEAFSTCPEFNRLCEASCEWTTNPDTVPGCPRACGAPRCVCNEGFVRATNANDSCVPFNDCALPSGSGASANVSTAFPSSGNGSVCAGNSTWAECGIACEPTCENMHDTAPCPAVCEAPACTCADTYVRHNGQCIYWGDCPEMAELSSGTPAPSVELETAPFTVNNTAFTSNVPLNVEIPIVSTPIPAGGQNLSCGLNETINECGTICEPDCDTIFTRKQCEICGTPSCSCIQGYARFEGQCVYWGDCPLDVSGLETAPTSTGSPSDSPLNIVPITQPTVKAVSSLPTTSEARTTGGGRPTSAGRTNSSAAFSSKTATRPATLPSINAPPQIVKSAETEATDATGAPTAPGAPVAGHSEVVGDVCYGDWRWPAGCRDCDYRVSWNYLDDTDEIEFSIETRAPTNWWTGIGFSSTGTMTQADMIIVKSQNGALSLHDMYSEGYTVPRDDADQNVYTPTVIGTHVNGVLRAQFTRKRDTGDTVSDHRFTDATCYKFLFPVSGGRLDENGQISKHITTPVVSEKKVCVRSCVKPQTTKGIYACLNAV</sequence>
<evidence type="ECO:0000256" key="1">
    <source>
        <dbReference type="ARBA" id="ARBA00022900"/>
    </source>
</evidence>
<keyword evidence="2" id="KW-1015">Disulfide bond</keyword>